<name>A0A6P7IX81_9TELE</name>
<dbReference type="GO" id="GO:0032465">
    <property type="term" value="P:regulation of cytokinesis"/>
    <property type="evidence" value="ECO:0007669"/>
    <property type="project" value="InterPro"/>
</dbReference>
<accession>A0A6P7IX81</accession>
<dbReference type="RefSeq" id="XP_028267839.1">
    <property type="nucleotide sequence ID" value="XM_028412038.1"/>
</dbReference>
<reference evidence="3" key="1">
    <citation type="submission" date="2025-08" db="UniProtKB">
        <authorList>
            <consortium name="RefSeq"/>
        </authorList>
    </citation>
    <scope>IDENTIFICATION</scope>
</reference>
<dbReference type="PANTHER" id="PTHR13594">
    <property type="entry name" value="CENTRIOLAR COILED-COIL PROTEIN OF 110 KDA"/>
    <property type="match status" value="1"/>
</dbReference>
<dbReference type="InterPro" id="IPR033207">
    <property type="entry name" value="CCP110"/>
</dbReference>
<keyword evidence="2" id="KW-1185">Reference proteome</keyword>
<feature type="compositionally biased region" description="Polar residues" evidence="1">
    <location>
        <begin position="354"/>
        <end position="363"/>
    </location>
</feature>
<feature type="compositionally biased region" description="Polar residues" evidence="1">
    <location>
        <begin position="743"/>
        <end position="781"/>
    </location>
</feature>
<dbReference type="GO" id="GO:1903723">
    <property type="term" value="P:negative regulation of centriole elongation"/>
    <property type="evidence" value="ECO:0007669"/>
    <property type="project" value="TreeGrafter"/>
</dbReference>
<dbReference type="GO" id="GO:0005814">
    <property type="term" value="C:centriole"/>
    <property type="evidence" value="ECO:0007669"/>
    <property type="project" value="InterPro"/>
</dbReference>
<evidence type="ECO:0000313" key="2">
    <source>
        <dbReference type="Proteomes" id="UP000515145"/>
    </source>
</evidence>
<evidence type="ECO:0000256" key="1">
    <source>
        <dbReference type="SAM" id="MobiDB-lite"/>
    </source>
</evidence>
<organism evidence="2 3">
    <name type="scientific">Parambassis ranga</name>
    <name type="common">Indian glassy fish</name>
    <dbReference type="NCBI Taxonomy" id="210632"/>
    <lineage>
        <taxon>Eukaryota</taxon>
        <taxon>Metazoa</taxon>
        <taxon>Chordata</taxon>
        <taxon>Craniata</taxon>
        <taxon>Vertebrata</taxon>
        <taxon>Euteleostomi</taxon>
        <taxon>Actinopterygii</taxon>
        <taxon>Neopterygii</taxon>
        <taxon>Teleostei</taxon>
        <taxon>Neoteleostei</taxon>
        <taxon>Acanthomorphata</taxon>
        <taxon>Ovalentaria</taxon>
        <taxon>Ambassidae</taxon>
        <taxon>Parambassis</taxon>
    </lineage>
</organism>
<feature type="region of interest" description="Disordered" evidence="1">
    <location>
        <begin position="168"/>
        <end position="187"/>
    </location>
</feature>
<feature type="region of interest" description="Disordered" evidence="1">
    <location>
        <begin position="194"/>
        <end position="375"/>
    </location>
</feature>
<dbReference type="OrthoDB" id="10028852at2759"/>
<feature type="region of interest" description="Disordered" evidence="1">
    <location>
        <begin position="103"/>
        <end position="136"/>
    </location>
</feature>
<dbReference type="Pfam" id="PF16025">
    <property type="entry name" value="CaM_bind"/>
    <property type="match status" value="1"/>
</dbReference>
<sequence>MCGCPEMESYEEFCLRTLAVLQEERKFKKATCETLCPLKARSAIRFHGRAVLSPLLSAEQRSEMCGYRQRAAQLEVDRQNQQRNKLLARVQDILDHAQTHKELSDVVDKPPASPKSTTVSGYTLVTDSPGLPRDPGLELQANDQQISPCLESPLVNGYKAVEVVKVESQEKSEEDEEDEEEDISLDSLLKRSREYVKREQRGSDVVPTNTRGPPPESEEKSCNPGIEFGFSLHHSPVGPPQIQHPTLYEPSSPKSVCLSPALPEQYARLPSPESSISPRPQRRRPRPVSTGTIHISFPIDPADLIPRSPGRSAEGSGIGDWGEARLSTDPWDSVLNESANSSSTRRSSHCATSPAQDTFSPVSAPSPMGPHDHLATGFRRRCHTLDSQLHSQYSGAEHIDRSQERVPRFMAGVTWLGPSRHSPAASPALLRPSVTPDMVTLRMDPNHSPGPNSGRKTPTVLRNTTDTQVSKTEESQRRAQTLEDIQRRLEEEHALQMTMLLAEQEKEQQRLRLELHEAERRLNEQGCVRPLSADARSCRAVTDSCPVMSPSYPRLSPAHTPSERSPGFPSPVPSGVSSPSVQSPYLWGSTWAASKPRTRLSLVLTTEQQRAFCLVGAIVRGFLTRRLLKTEKVKHMRQTIVDTQEFIRSFRTEAPQKKGTYSPQDLSLQERVKAQLRAALYDVHDIFFEMPLGDRLALLQQDRELRAERKLRDMEKAKCPKERVILSAATQRSMDRKKRGSESPAQVSKLQQKPKSPTTNRVIKPSQGQNSNVSGHLNRQGSWHRKTPEDRVRRSDSLKKQHSLG</sequence>
<dbReference type="Proteomes" id="UP000515145">
    <property type="component" value="Chromosome 8"/>
</dbReference>
<feature type="region of interest" description="Disordered" evidence="1">
    <location>
        <begin position="726"/>
        <end position="805"/>
    </location>
</feature>
<feature type="region of interest" description="Disordered" evidence="1">
    <location>
        <begin position="439"/>
        <end position="478"/>
    </location>
</feature>
<feature type="compositionally biased region" description="Acidic residues" evidence="1">
    <location>
        <begin position="172"/>
        <end position="184"/>
    </location>
</feature>
<feature type="region of interest" description="Disordered" evidence="1">
    <location>
        <begin position="546"/>
        <end position="575"/>
    </location>
</feature>
<dbReference type="GeneID" id="114439850"/>
<evidence type="ECO:0000313" key="3">
    <source>
        <dbReference type="RefSeq" id="XP_028267839.1"/>
    </source>
</evidence>
<dbReference type="InParanoid" id="A0A6P7IX81"/>
<dbReference type="AlphaFoldDB" id="A0A6P7IX81"/>
<feature type="compositionally biased region" description="Polar residues" evidence="1">
    <location>
        <begin position="449"/>
        <end position="470"/>
    </location>
</feature>
<dbReference type="GO" id="GO:0007099">
    <property type="term" value="P:centriole replication"/>
    <property type="evidence" value="ECO:0007669"/>
    <property type="project" value="InterPro"/>
</dbReference>
<proteinExistence type="predicted"/>
<feature type="compositionally biased region" description="Low complexity" evidence="1">
    <location>
        <begin position="268"/>
        <end position="279"/>
    </location>
</feature>
<dbReference type="PANTHER" id="PTHR13594:SF3">
    <property type="entry name" value="CENTRIOLAR COILED-COIL PROTEIN OF 110 KDA-LIKE ISOFORM X3"/>
    <property type="match status" value="1"/>
</dbReference>
<dbReference type="GO" id="GO:0032053">
    <property type="term" value="P:ciliary basal body organization"/>
    <property type="evidence" value="ECO:0007669"/>
    <property type="project" value="TreeGrafter"/>
</dbReference>
<protein>
    <submittedName>
        <fullName evidence="3">Centriolar coiled-coil protein of 110 kDa isoform X1</fullName>
    </submittedName>
</protein>
<feature type="compositionally biased region" description="Low complexity" evidence="1">
    <location>
        <begin position="338"/>
        <end position="353"/>
    </location>
</feature>
<feature type="compositionally biased region" description="Polar residues" evidence="1">
    <location>
        <begin position="114"/>
        <end position="126"/>
    </location>
</feature>
<feature type="compositionally biased region" description="Basic and acidic residues" evidence="1">
    <location>
        <begin position="786"/>
        <end position="799"/>
    </location>
</feature>
<dbReference type="CTD" id="9738"/>
<gene>
    <name evidence="3" type="primary">ccp110</name>
</gene>